<evidence type="ECO:0000313" key="2">
    <source>
        <dbReference type="Proteomes" id="UP000251213"/>
    </source>
</evidence>
<sequence length="46" mass="5374">MNYSFYCLLKSIGFDCHLIGCFINESDIDHMAIVVHLDDQLYYVDV</sequence>
<feature type="non-terminal residue" evidence="1">
    <location>
        <position position="46"/>
    </location>
</feature>
<protein>
    <submittedName>
        <fullName evidence="1">Uncharacterized protein</fullName>
    </submittedName>
</protein>
<dbReference type="EMBL" id="QJKK01000011">
    <property type="protein sequence ID" value="RAL21908.1"/>
    <property type="molecule type" value="Genomic_DNA"/>
</dbReference>
<dbReference type="Gene3D" id="3.30.2140.20">
    <property type="match status" value="1"/>
</dbReference>
<reference evidence="1 2" key="1">
    <citation type="submission" date="2018-06" db="EMBL/GenBank/DDBJ databases">
        <title>Thermoflavimicrobium daqus sp. nov., a thermophilic microbe isolated from Moutai-flavour Daqu.</title>
        <authorList>
            <person name="Wang X."/>
            <person name="Zhou H."/>
        </authorList>
    </citation>
    <scope>NUCLEOTIDE SEQUENCE [LARGE SCALE GENOMIC DNA]</scope>
    <source>
        <strain evidence="1 2">FBKL4.011</strain>
    </source>
</reference>
<dbReference type="SUPFAM" id="SSF54001">
    <property type="entry name" value="Cysteine proteinases"/>
    <property type="match status" value="1"/>
</dbReference>
<dbReference type="InterPro" id="IPR038765">
    <property type="entry name" value="Papain-like_cys_pep_sf"/>
</dbReference>
<comment type="caution">
    <text evidence="1">The sequence shown here is derived from an EMBL/GenBank/DDBJ whole genome shotgun (WGS) entry which is preliminary data.</text>
</comment>
<dbReference type="InterPro" id="IPR053710">
    <property type="entry name" value="Arylamine_NAT_domain_sf"/>
</dbReference>
<name>A0A364K1J4_9BACL</name>
<organism evidence="1 2">
    <name type="scientific">Thermoflavimicrobium daqui</name>
    <dbReference type="NCBI Taxonomy" id="2137476"/>
    <lineage>
        <taxon>Bacteria</taxon>
        <taxon>Bacillati</taxon>
        <taxon>Bacillota</taxon>
        <taxon>Bacilli</taxon>
        <taxon>Bacillales</taxon>
        <taxon>Thermoactinomycetaceae</taxon>
        <taxon>Thermoflavimicrobium</taxon>
    </lineage>
</organism>
<accession>A0A364K1J4</accession>
<keyword evidence="2" id="KW-1185">Reference proteome</keyword>
<dbReference type="Proteomes" id="UP000251213">
    <property type="component" value="Unassembled WGS sequence"/>
</dbReference>
<reference evidence="1 2" key="2">
    <citation type="submission" date="2018-06" db="EMBL/GenBank/DDBJ databases">
        <authorList>
            <person name="Zhirakovskaya E."/>
        </authorList>
    </citation>
    <scope>NUCLEOTIDE SEQUENCE [LARGE SCALE GENOMIC DNA]</scope>
    <source>
        <strain evidence="1 2">FBKL4.011</strain>
    </source>
</reference>
<gene>
    <name evidence="1" type="ORF">DL897_15060</name>
</gene>
<proteinExistence type="predicted"/>
<dbReference type="AlphaFoldDB" id="A0A364K1J4"/>
<evidence type="ECO:0000313" key="1">
    <source>
        <dbReference type="EMBL" id="RAL21908.1"/>
    </source>
</evidence>